<evidence type="ECO:0000313" key="1">
    <source>
        <dbReference type="EMBL" id="KAH7942548.1"/>
    </source>
</evidence>
<reference evidence="1" key="1">
    <citation type="submission" date="2020-05" db="EMBL/GenBank/DDBJ databases">
        <title>Large-scale comparative analyses of tick genomes elucidate their genetic diversity and vector capacities.</title>
        <authorList>
            <person name="Jia N."/>
            <person name="Wang J."/>
            <person name="Shi W."/>
            <person name="Du L."/>
            <person name="Sun Y."/>
            <person name="Zhan W."/>
            <person name="Jiang J."/>
            <person name="Wang Q."/>
            <person name="Zhang B."/>
            <person name="Ji P."/>
            <person name="Sakyi L.B."/>
            <person name="Cui X."/>
            <person name="Yuan T."/>
            <person name="Jiang B."/>
            <person name="Yang W."/>
            <person name="Lam T.T.-Y."/>
            <person name="Chang Q."/>
            <person name="Ding S."/>
            <person name="Wang X."/>
            <person name="Zhu J."/>
            <person name="Ruan X."/>
            <person name="Zhao L."/>
            <person name="Wei J."/>
            <person name="Que T."/>
            <person name="Du C."/>
            <person name="Cheng J."/>
            <person name="Dai P."/>
            <person name="Han X."/>
            <person name="Huang E."/>
            <person name="Gao Y."/>
            <person name="Liu J."/>
            <person name="Shao H."/>
            <person name="Ye R."/>
            <person name="Li L."/>
            <person name="Wei W."/>
            <person name="Wang X."/>
            <person name="Wang C."/>
            <person name="Yang T."/>
            <person name="Huo Q."/>
            <person name="Li W."/>
            <person name="Guo W."/>
            <person name="Chen H."/>
            <person name="Zhou L."/>
            <person name="Ni X."/>
            <person name="Tian J."/>
            <person name="Zhou Y."/>
            <person name="Sheng Y."/>
            <person name="Liu T."/>
            <person name="Pan Y."/>
            <person name="Xia L."/>
            <person name="Li J."/>
            <person name="Zhao F."/>
            <person name="Cao W."/>
        </authorList>
    </citation>
    <scope>NUCLEOTIDE SEQUENCE</scope>
    <source>
        <strain evidence="1">Dsil-2018</strain>
    </source>
</reference>
<keyword evidence="2" id="KW-1185">Reference proteome</keyword>
<organism evidence="1 2">
    <name type="scientific">Dermacentor silvarum</name>
    <name type="common">Tick</name>
    <dbReference type="NCBI Taxonomy" id="543639"/>
    <lineage>
        <taxon>Eukaryota</taxon>
        <taxon>Metazoa</taxon>
        <taxon>Ecdysozoa</taxon>
        <taxon>Arthropoda</taxon>
        <taxon>Chelicerata</taxon>
        <taxon>Arachnida</taxon>
        <taxon>Acari</taxon>
        <taxon>Parasitiformes</taxon>
        <taxon>Ixodida</taxon>
        <taxon>Ixodoidea</taxon>
        <taxon>Ixodidae</taxon>
        <taxon>Rhipicephalinae</taxon>
        <taxon>Dermacentor</taxon>
    </lineage>
</organism>
<protein>
    <submittedName>
        <fullName evidence="1">Uncharacterized protein</fullName>
    </submittedName>
</protein>
<gene>
    <name evidence="1" type="ORF">HPB49_025094</name>
</gene>
<evidence type="ECO:0000313" key="2">
    <source>
        <dbReference type="Proteomes" id="UP000821865"/>
    </source>
</evidence>
<proteinExistence type="predicted"/>
<sequence>MKWFNGNMLQAIAEAHSRRVLLLVFVEGDDMASRNMRSTFEDAEVSKLIDDMSCVPIRLRANSSACHQFTLVYPVTAIPSTFFISSRGNLEASVVGFTDPVSLSDRLATLMASCTIRKVASDMRDASEASVSVDRMVRSKRQSSSARLPIAVPAAEGAGALSLQPPAEGVAKKRSKGGERRSKKKHNRQEANVQTSIVVLAEQSTQINMDDKRSYNSLLQKLAAMEKATLVPTATIATAQVHGDLAAGLASLMGDGREQKDLEMPPEECSGNPLGVVAGVATGGASVDVEMKEKPASNDDTGELTGVAEDAKDGSNGQAPLESHNNSHNGKDEINASTPPQPPLPPPSPPAAEAVRASEVEHHANVAVSDVPPVGFDDIDLVLCDAAEGSALLIKFAVLAQEFADKVLSSSQYEHSDSKSLETSAAEAVKASAAVRRLAESSQKPKSKKQQQATKSEASPPTKNVEVYANGQRQRQHADTFKRSCQLESLQGNVGDASEAIAALQEAALEQLGDEDLSTKKRRASSSARSQKQPRNSDAQQPSSSRPASQAKLRETQEASRIPSKGPCGRFEESRDDVEEGDRKGQLQCSDSKISLAEKRLRREHNKTEEVKRSKSASPSRPQANDNPARSPENGSTRTHVGMPPPPPILLEQDVSVVRTRRGIDTITEEETGAIDSCLTSPQPTPPPPQSPLPLPADAPTQPEVQKTAKETFHKSSAKKPACEVAPTSLPLPQPLPPQQQQTTQATVAQNRNPLQSRKGARRPSSPTKSKEFLTASNSQLDDALVFGATHPTSDDSAAATTKRASHSRPRQRRSMAAKNPAYERLVESDGDDETVDDELAARRTPSAAAFRAEADWMDEVARAASRRTLLYRAGVLEESLNNLCRTLNDMEGPTLSLSIGAHSRTNIIKVDARAPQGGGASAATAPAAPSVVSPSKQHVHVTISDQKQDGVDEEKASTVEAIASTKATHRVSLSGTNVRNRARSRTSSSRLGGNGGGRSPRADMSQVSGGGNARKSASFTPMVVRDCGGIGGADKASIILNLPNGSSVIRSFPACAYLDEVRWYTEELLASTLPSCFPFTMARTNPLREFAREEYRKTLEQLHLAPTATLLVLPRSAAQGESGAPALISSGMIGEPVWVAIFRLVFGMFVATPLSLIWKLLNCPTDPAGVAAREAFLSGSLGSSTLSALSPSAVATVATPLRSVSSGRLCRRRASSDTDSFDIF</sequence>
<comment type="caution">
    <text evidence="1">The sequence shown here is derived from an EMBL/GenBank/DDBJ whole genome shotgun (WGS) entry which is preliminary data.</text>
</comment>
<dbReference type="Proteomes" id="UP000821865">
    <property type="component" value="Chromosome 7"/>
</dbReference>
<dbReference type="EMBL" id="CM023476">
    <property type="protein sequence ID" value="KAH7942548.1"/>
    <property type="molecule type" value="Genomic_DNA"/>
</dbReference>
<accession>A0ACB8CIG9</accession>
<name>A0ACB8CIG9_DERSI</name>